<dbReference type="EMBL" id="JBFKZN010000004">
    <property type="protein sequence ID" value="MEW5289118.1"/>
    <property type="molecule type" value="Genomic_DNA"/>
</dbReference>
<sequence>MMIALIVPQDHKAVTFRSLPVNVWKTLFLKRIRKQFETRAEAIAYENAQMEEAKARPWSGDKEELSTQVLTGSITVQQSEP</sequence>
<organism evidence="1 2">
    <name type="scientific">Erwinia papayae</name>
    <dbReference type="NCBI Taxonomy" id="206499"/>
    <lineage>
        <taxon>Bacteria</taxon>
        <taxon>Pseudomonadati</taxon>
        <taxon>Pseudomonadota</taxon>
        <taxon>Gammaproteobacteria</taxon>
        <taxon>Enterobacterales</taxon>
        <taxon>Erwiniaceae</taxon>
        <taxon>Erwinia</taxon>
    </lineage>
</organism>
<comment type="caution">
    <text evidence="1">The sequence shown here is derived from an EMBL/GenBank/DDBJ whole genome shotgun (WGS) entry which is preliminary data.</text>
</comment>
<evidence type="ECO:0000313" key="2">
    <source>
        <dbReference type="Proteomes" id="UP001554567"/>
    </source>
</evidence>
<keyword evidence="2" id="KW-1185">Reference proteome</keyword>
<evidence type="ECO:0000313" key="1">
    <source>
        <dbReference type="EMBL" id="MEW5289118.1"/>
    </source>
</evidence>
<dbReference type="RefSeq" id="WP_367167162.1">
    <property type="nucleotide sequence ID" value="NZ_JBFKZN010000004.1"/>
</dbReference>
<gene>
    <name evidence="1" type="ORF">ABW286_07975</name>
</gene>
<protein>
    <submittedName>
        <fullName evidence="1">Uncharacterized protein</fullName>
    </submittedName>
</protein>
<dbReference type="Proteomes" id="UP001554567">
    <property type="component" value="Unassembled WGS sequence"/>
</dbReference>
<proteinExistence type="predicted"/>
<name>A0ABV3N002_9GAMM</name>
<accession>A0ABV3N002</accession>
<reference evidence="1 2" key="1">
    <citation type="submission" date="2024-07" db="EMBL/GenBank/DDBJ databases">
        <authorList>
            <person name="Dulla G.F.J."/>
            <person name="Delorm J.G."/>
        </authorList>
    </citation>
    <scope>NUCLEOTIDE SEQUENCE [LARGE SCALE GENOMIC DNA]</scope>
    <source>
        <strain evidence="1 2">JGD 233</strain>
    </source>
</reference>